<accession>A0AAV0WPC4</accession>
<dbReference type="AlphaFoldDB" id="A0AAV0WPC4"/>
<evidence type="ECO:0000256" key="1">
    <source>
        <dbReference type="SAM" id="MobiDB-lite"/>
    </source>
</evidence>
<organism evidence="2 3">
    <name type="scientific">Macrosiphum euphorbiae</name>
    <name type="common">potato aphid</name>
    <dbReference type="NCBI Taxonomy" id="13131"/>
    <lineage>
        <taxon>Eukaryota</taxon>
        <taxon>Metazoa</taxon>
        <taxon>Ecdysozoa</taxon>
        <taxon>Arthropoda</taxon>
        <taxon>Hexapoda</taxon>
        <taxon>Insecta</taxon>
        <taxon>Pterygota</taxon>
        <taxon>Neoptera</taxon>
        <taxon>Paraneoptera</taxon>
        <taxon>Hemiptera</taxon>
        <taxon>Sternorrhyncha</taxon>
        <taxon>Aphidomorpha</taxon>
        <taxon>Aphidoidea</taxon>
        <taxon>Aphididae</taxon>
        <taxon>Macrosiphini</taxon>
        <taxon>Macrosiphum</taxon>
    </lineage>
</organism>
<sequence length="117" mass="13267">MATGKYENYNIMDLNTKVDDTHTGSDTQTAVTGTDDQPAPHEHNYYSLSDVAKWTKKLLDAKTLKQSTVTVFGMPRLVRPPFHEYYSVSRYYGPAKCVPLIYRAEEMFPSSEGIPQI</sequence>
<reference evidence="2 3" key="1">
    <citation type="submission" date="2023-01" db="EMBL/GenBank/DDBJ databases">
        <authorList>
            <person name="Whitehead M."/>
        </authorList>
    </citation>
    <scope>NUCLEOTIDE SEQUENCE [LARGE SCALE GENOMIC DNA]</scope>
</reference>
<evidence type="ECO:0000313" key="3">
    <source>
        <dbReference type="Proteomes" id="UP001160148"/>
    </source>
</evidence>
<comment type="caution">
    <text evidence="2">The sequence shown here is derived from an EMBL/GenBank/DDBJ whole genome shotgun (WGS) entry which is preliminary data.</text>
</comment>
<dbReference type="Proteomes" id="UP001160148">
    <property type="component" value="Unassembled WGS sequence"/>
</dbReference>
<feature type="compositionally biased region" description="Polar residues" evidence="1">
    <location>
        <begin position="24"/>
        <end position="35"/>
    </location>
</feature>
<gene>
    <name evidence="2" type="ORF">MEUPH1_LOCUS13279</name>
</gene>
<dbReference type="EMBL" id="CARXXK010000002">
    <property type="protein sequence ID" value="CAI6357678.1"/>
    <property type="molecule type" value="Genomic_DNA"/>
</dbReference>
<protein>
    <submittedName>
        <fullName evidence="2">Uncharacterized protein</fullName>
    </submittedName>
</protein>
<name>A0AAV0WPC4_9HEMI</name>
<evidence type="ECO:0000313" key="2">
    <source>
        <dbReference type="EMBL" id="CAI6357678.1"/>
    </source>
</evidence>
<feature type="region of interest" description="Disordered" evidence="1">
    <location>
        <begin position="17"/>
        <end position="40"/>
    </location>
</feature>
<proteinExistence type="predicted"/>
<keyword evidence="3" id="KW-1185">Reference proteome</keyword>